<sequence length="91" mass="10329">MALSEHEQYVIDQMEQALSATDPRFVAHMARTRQSWRRHLRVALNVLALAAGLLLVLLGVWLVTVWVSVLGFLVVVTGLVCVIRLRTTHRR</sequence>
<evidence type="ECO:0000313" key="3">
    <source>
        <dbReference type="Proteomes" id="UP000019494"/>
    </source>
</evidence>
<feature type="transmembrane region" description="Helical" evidence="1">
    <location>
        <begin position="66"/>
        <end position="85"/>
    </location>
</feature>
<dbReference type="Pfam" id="PF11239">
    <property type="entry name" value="DUF3040"/>
    <property type="match status" value="1"/>
</dbReference>
<proteinExistence type="predicted"/>
<protein>
    <recommendedName>
        <fullName evidence="4">DUF3040 domain-containing protein</fullName>
    </recommendedName>
</protein>
<dbReference type="EMBL" id="AWQS01000048">
    <property type="protein sequence ID" value="EWT06421.1"/>
    <property type="molecule type" value="Genomic_DNA"/>
</dbReference>
<name>W9GJJ3_9MICO</name>
<keyword evidence="1" id="KW-0812">Transmembrane</keyword>
<evidence type="ECO:0000256" key="1">
    <source>
        <dbReference type="SAM" id="Phobius"/>
    </source>
</evidence>
<evidence type="ECO:0000313" key="2">
    <source>
        <dbReference type="EMBL" id="EWT06421.1"/>
    </source>
</evidence>
<comment type="caution">
    <text evidence="2">The sequence shown here is derived from an EMBL/GenBank/DDBJ whole genome shotgun (WGS) entry which is preliminary data.</text>
</comment>
<keyword evidence="3" id="KW-1185">Reference proteome</keyword>
<dbReference type="InterPro" id="IPR021401">
    <property type="entry name" value="DUF3040"/>
</dbReference>
<accession>W9GJJ3</accession>
<gene>
    <name evidence="2" type="ORF">N864_21520</name>
</gene>
<reference evidence="3" key="1">
    <citation type="submission" date="2013-08" db="EMBL/GenBank/DDBJ databases">
        <title>Intrasporangium oryzae NRRL B-24470.</title>
        <authorList>
            <person name="Liu H."/>
            <person name="Wang G."/>
        </authorList>
    </citation>
    <scope>NUCLEOTIDE SEQUENCE [LARGE SCALE GENOMIC DNA]</scope>
    <source>
        <strain evidence="3">Q5-1</strain>
    </source>
</reference>
<evidence type="ECO:0008006" key="4">
    <source>
        <dbReference type="Google" id="ProtNLM"/>
    </source>
</evidence>
<feature type="transmembrane region" description="Helical" evidence="1">
    <location>
        <begin position="42"/>
        <end position="60"/>
    </location>
</feature>
<dbReference type="AlphaFoldDB" id="W9GJJ3"/>
<organism evidence="2 3">
    <name type="scientific">Intrasporangium chromatireducens Q5-1</name>
    <dbReference type="NCBI Taxonomy" id="584657"/>
    <lineage>
        <taxon>Bacteria</taxon>
        <taxon>Bacillati</taxon>
        <taxon>Actinomycetota</taxon>
        <taxon>Actinomycetes</taxon>
        <taxon>Micrococcales</taxon>
        <taxon>Intrasporangiaceae</taxon>
        <taxon>Intrasporangium</taxon>
    </lineage>
</organism>
<dbReference type="Proteomes" id="UP000019494">
    <property type="component" value="Unassembled WGS sequence"/>
</dbReference>
<keyword evidence="1" id="KW-0472">Membrane</keyword>
<keyword evidence="1" id="KW-1133">Transmembrane helix</keyword>